<sequence>MGSKYHVIISSRATQMLVSYATYISQYDSAAANKFIEEFEKASQSLEEFPRRCQWLEGDYIPAKTYRYRIFHKHYMLIFKIEDDSVYVDYVINCR</sequence>
<gene>
    <name evidence="2" type="ORF">NMU03_11015</name>
</gene>
<dbReference type="RefSeq" id="WP_290138400.1">
    <property type="nucleotide sequence ID" value="NZ_CP101620.1"/>
</dbReference>
<name>A0ABY5HYP7_9FIRM</name>
<evidence type="ECO:0000256" key="1">
    <source>
        <dbReference type="ARBA" id="ARBA00022649"/>
    </source>
</evidence>
<proteinExistence type="predicted"/>
<evidence type="ECO:0000313" key="3">
    <source>
        <dbReference type="Proteomes" id="UP001060112"/>
    </source>
</evidence>
<dbReference type="InterPro" id="IPR007712">
    <property type="entry name" value="RelE/ParE_toxin"/>
</dbReference>
<dbReference type="Gene3D" id="3.30.2310.20">
    <property type="entry name" value="RelE-like"/>
    <property type="match status" value="1"/>
</dbReference>
<evidence type="ECO:0000313" key="2">
    <source>
        <dbReference type="EMBL" id="UTY38209.1"/>
    </source>
</evidence>
<keyword evidence="1" id="KW-1277">Toxin-antitoxin system</keyword>
<reference evidence="2" key="1">
    <citation type="submission" date="2022-07" db="EMBL/GenBank/DDBJ databases">
        <title>Faecal culturing of patients with breast cancer.</title>
        <authorList>
            <person name="Teng N.M.Y."/>
            <person name="Kiu R."/>
            <person name="Evans R."/>
            <person name="Baker D.J."/>
            <person name="Zenner C."/>
            <person name="Robinson S.D."/>
            <person name="Hall L.J."/>
        </authorList>
    </citation>
    <scope>NUCLEOTIDE SEQUENCE</scope>
    <source>
        <strain evidence="2">LH1062</strain>
    </source>
</reference>
<dbReference type="Pfam" id="PF05016">
    <property type="entry name" value="ParE_toxin"/>
    <property type="match status" value="1"/>
</dbReference>
<dbReference type="Proteomes" id="UP001060112">
    <property type="component" value="Chromosome"/>
</dbReference>
<dbReference type="InterPro" id="IPR035093">
    <property type="entry name" value="RelE/ParE_toxin_dom_sf"/>
</dbReference>
<accession>A0ABY5HYP7</accession>
<dbReference type="EMBL" id="CP101620">
    <property type="protein sequence ID" value="UTY38209.1"/>
    <property type="molecule type" value="Genomic_DNA"/>
</dbReference>
<organism evidence="2 3">
    <name type="scientific">Allocoprobacillus halotolerans</name>
    <dbReference type="NCBI Taxonomy" id="2944914"/>
    <lineage>
        <taxon>Bacteria</taxon>
        <taxon>Bacillati</taxon>
        <taxon>Bacillota</taxon>
        <taxon>Erysipelotrichia</taxon>
        <taxon>Erysipelotrichales</taxon>
        <taxon>Erysipelotrichaceae</taxon>
        <taxon>Allocoprobacillus</taxon>
    </lineage>
</organism>
<keyword evidence="3" id="KW-1185">Reference proteome</keyword>
<protein>
    <submittedName>
        <fullName evidence="2">Type II toxin-antitoxin system RelE/ParE family toxin</fullName>
    </submittedName>
</protein>